<reference evidence="1" key="2">
    <citation type="journal article" date="2023" name="Microbiol Resour">
        <title>Decontamination and Annotation of the Draft Genome Sequence of the Oomycete Lagenidium giganteum ARSEF 373.</title>
        <authorList>
            <person name="Morgan W.R."/>
            <person name="Tartar A."/>
        </authorList>
    </citation>
    <scope>NUCLEOTIDE SEQUENCE</scope>
    <source>
        <strain evidence="1">ARSEF 373</strain>
    </source>
</reference>
<proteinExistence type="predicted"/>
<evidence type="ECO:0000313" key="1">
    <source>
        <dbReference type="EMBL" id="DAZ97734.1"/>
    </source>
</evidence>
<gene>
    <name evidence="1" type="ORF">N0F65_009014</name>
</gene>
<dbReference type="Proteomes" id="UP001146120">
    <property type="component" value="Unassembled WGS sequence"/>
</dbReference>
<accession>A0AAV2YWD8</accession>
<name>A0AAV2YWD8_9STRA</name>
<keyword evidence="2" id="KW-1185">Reference proteome</keyword>
<sequence>PLSNAATDGAACVMTGSTNTSSLKRWSSVQAAPRTVEPEELVITVFVATCQLPVFDGIKAPVELTSSSTTTTFKPLKFPTRVSPTSRLQDLQAFLLSQWVIAKSPYATISPDEQFYTFRGRILRLDSRLDANYISDNDTIYIRFSSMGKICDPWAMSTSELRAELKARNAYEIKLQPEQLMLKLQEVVMRESRLQRLQRATKCEETEHVKTITKELVEFQTKILIGRSNAKADGMERPASLSKWPQPPCPNRTVFLSISELERMYQIVPRDVLDPALFVFDIERKWVFDKHNILQKQDFDYKYMCFDKDFLEMLTLKEEAGMVFWFRPAKSYDKMSTFFTSFDDPVTGKKYNPLMLKDAKWLTLCGVNEWEGKVRQDGRKRDTTKHPRFTKSIMRITTNIHSGSFDYLAVQEILYQSNPTLMFAPNRPDHTMVN</sequence>
<comment type="caution">
    <text evidence="1">The sequence shown here is derived from an EMBL/GenBank/DDBJ whole genome shotgun (WGS) entry which is preliminary data.</text>
</comment>
<feature type="non-terminal residue" evidence="1">
    <location>
        <position position="1"/>
    </location>
</feature>
<protein>
    <submittedName>
        <fullName evidence="1">Uncharacterized protein</fullName>
    </submittedName>
</protein>
<evidence type="ECO:0000313" key="2">
    <source>
        <dbReference type="Proteomes" id="UP001146120"/>
    </source>
</evidence>
<dbReference type="EMBL" id="DAKRPA010000126">
    <property type="protein sequence ID" value="DAZ97734.1"/>
    <property type="molecule type" value="Genomic_DNA"/>
</dbReference>
<reference evidence="1" key="1">
    <citation type="submission" date="2022-11" db="EMBL/GenBank/DDBJ databases">
        <authorList>
            <person name="Morgan W.R."/>
            <person name="Tartar A."/>
        </authorList>
    </citation>
    <scope>NUCLEOTIDE SEQUENCE</scope>
    <source>
        <strain evidence="1">ARSEF 373</strain>
    </source>
</reference>
<dbReference type="AlphaFoldDB" id="A0AAV2YWD8"/>
<organism evidence="1 2">
    <name type="scientific">Lagenidium giganteum</name>
    <dbReference type="NCBI Taxonomy" id="4803"/>
    <lineage>
        <taxon>Eukaryota</taxon>
        <taxon>Sar</taxon>
        <taxon>Stramenopiles</taxon>
        <taxon>Oomycota</taxon>
        <taxon>Peronosporomycetes</taxon>
        <taxon>Pythiales</taxon>
        <taxon>Pythiaceae</taxon>
    </lineage>
</organism>